<gene>
    <name evidence="2" type="ORF">Ahy_A03g011753</name>
</gene>
<organism evidence="2 3">
    <name type="scientific">Arachis hypogaea</name>
    <name type="common">Peanut</name>
    <dbReference type="NCBI Taxonomy" id="3818"/>
    <lineage>
        <taxon>Eukaryota</taxon>
        <taxon>Viridiplantae</taxon>
        <taxon>Streptophyta</taxon>
        <taxon>Embryophyta</taxon>
        <taxon>Tracheophyta</taxon>
        <taxon>Spermatophyta</taxon>
        <taxon>Magnoliopsida</taxon>
        <taxon>eudicotyledons</taxon>
        <taxon>Gunneridae</taxon>
        <taxon>Pentapetalae</taxon>
        <taxon>rosids</taxon>
        <taxon>fabids</taxon>
        <taxon>Fabales</taxon>
        <taxon>Fabaceae</taxon>
        <taxon>Papilionoideae</taxon>
        <taxon>50 kb inversion clade</taxon>
        <taxon>dalbergioids sensu lato</taxon>
        <taxon>Dalbergieae</taxon>
        <taxon>Pterocarpus clade</taxon>
        <taxon>Arachis</taxon>
    </lineage>
</organism>
<dbReference type="AlphaFoldDB" id="A0A445DRN1"/>
<dbReference type="EMBL" id="SDMP01000003">
    <property type="protein sequence ID" value="RYR65834.1"/>
    <property type="molecule type" value="Genomic_DNA"/>
</dbReference>
<feature type="compositionally biased region" description="Basic and acidic residues" evidence="1">
    <location>
        <begin position="28"/>
        <end position="54"/>
    </location>
</feature>
<evidence type="ECO:0000313" key="2">
    <source>
        <dbReference type="EMBL" id="RYR65834.1"/>
    </source>
</evidence>
<keyword evidence="3" id="KW-1185">Reference proteome</keyword>
<name>A0A445DRN1_ARAHY</name>
<accession>A0A445DRN1</accession>
<comment type="caution">
    <text evidence="2">The sequence shown here is derived from an EMBL/GenBank/DDBJ whole genome shotgun (WGS) entry which is preliminary data.</text>
</comment>
<dbReference type="Proteomes" id="UP000289738">
    <property type="component" value="Chromosome A03"/>
</dbReference>
<evidence type="ECO:0000313" key="3">
    <source>
        <dbReference type="Proteomes" id="UP000289738"/>
    </source>
</evidence>
<sequence length="130" mass="14237">MRIWKKKKKKEEEKKKRRRKTCVNLEEEERRGGGGEGEGNGKEEGKGEGARDLKIPAYEPPAPPVASPSFAVDLNGSVSDEIGTAELLPTSVQCAAPVGAGEGLFDDLEDDDVESTIVPSIFFQFNKRFL</sequence>
<proteinExistence type="predicted"/>
<feature type="region of interest" description="Disordered" evidence="1">
    <location>
        <begin position="1"/>
        <end position="68"/>
    </location>
</feature>
<reference evidence="2 3" key="1">
    <citation type="submission" date="2019-01" db="EMBL/GenBank/DDBJ databases">
        <title>Sequencing of cultivated peanut Arachis hypogaea provides insights into genome evolution and oil improvement.</title>
        <authorList>
            <person name="Chen X."/>
        </authorList>
    </citation>
    <scope>NUCLEOTIDE SEQUENCE [LARGE SCALE GENOMIC DNA]</scope>
    <source>
        <strain evidence="3">cv. Fuhuasheng</strain>
        <tissue evidence="2">Leaves</tissue>
    </source>
</reference>
<feature type="compositionally biased region" description="Basic residues" evidence="1">
    <location>
        <begin position="1"/>
        <end position="21"/>
    </location>
</feature>
<evidence type="ECO:0000256" key="1">
    <source>
        <dbReference type="SAM" id="MobiDB-lite"/>
    </source>
</evidence>
<protein>
    <submittedName>
        <fullName evidence="2">Uncharacterized protein</fullName>
    </submittedName>
</protein>